<evidence type="ECO:0000256" key="2">
    <source>
        <dbReference type="ARBA" id="ARBA00007376"/>
    </source>
</evidence>
<dbReference type="GO" id="GO:0016020">
    <property type="term" value="C:membrane"/>
    <property type="evidence" value="ECO:0007669"/>
    <property type="project" value="UniProtKB-SubCell"/>
</dbReference>
<dbReference type="InterPro" id="IPR007960">
    <property type="entry name" value="TAS2R"/>
</dbReference>
<evidence type="ECO:0000256" key="6">
    <source>
        <dbReference type="ARBA" id="ARBA00022989"/>
    </source>
</evidence>
<dbReference type="FunFam" id="1.20.1070.10:FF:000055">
    <property type="entry name" value="Taste receptor type 2"/>
    <property type="match status" value="1"/>
</dbReference>
<dbReference type="Ensembl" id="ENSMSIT00000000302.1">
    <property type="protein sequence ID" value="ENSMSIP00000000222.1"/>
    <property type="gene ID" value="ENSMSIG00000000259.1"/>
</dbReference>
<dbReference type="CDD" id="cd15019">
    <property type="entry name" value="7tm_TAS2R14-like"/>
    <property type="match status" value="1"/>
</dbReference>
<evidence type="ECO:0000256" key="3">
    <source>
        <dbReference type="ARBA" id="ARBA00022480"/>
    </source>
</evidence>
<evidence type="ECO:0000313" key="15">
    <source>
        <dbReference type="Proteomes" id="UP000694415"/>
    </source>
</evidence>
<evidence type="ECO:0000256" key="13">
    <source>
        <dbReference type="SAM" id="Phobius"/>
    </source>
</evidence>
<feature type="transmembrane region" description="Helical" evidence="13">
    <location>
        <begin position="262"/>
        <end position="285"/>
    </location>
</feature>
<comment type="similarity">
    <text evidence="2 11">Belongs to the G-protein coupled receptor T2R family.</text>
</comment>
<evidence type="ECO:0000256" key="12">
    <source>
        <dbReference type="RuleBase" id="RU004424"/>
    </source>
</evidence>
<keyword evidence="10 12" id="KW-0807">Transducer</keyword>
<dbReference type="AlphaFoldDB" id="A0A8C6MNB9"/>
<proteinExistence type="inferred from homology"/>
<evidence type="ECO:0000256" key="7">
    <source>
        <dbReference type="ARBA" id="ARBA00023040"/>
    </source>
</evidence>
<evidence type="ECO:0000256" key="9">
    <source>
        <dbReference type="ARBA" id="ARBA00023170"/>
    </source>
</evidence>
<accession>A0A8C6MNB9</accession>
<dbReference type="PANTHER" id="PTHR11394">
    <property type="entry name" value="TASTE RECEPTOR TYPE 2"/>
    <property type="match status" value="1"/>
</dbReference>
<keyword evidence="4 12" id="KW-0716">Sensory transduction</keyword>
<dbReference type="Proteomes" id="UP000694415">
    <property type="component" value="Unplaced"/>
</dbReference>
<keyword evidence="15" id="KW-1185">Reference proteome</keyword>
<evidence type="ECO:0000256" key="1">
    <source>
        <dbReference type="ARBA" id="ARBA00004141"/>
    </source>
</evidence>
<organism evidence="14 15">
    <name type="scientific">Mus spicilegus</name>
    <name type="common">Mound-building mouse</name>
    <dbReference type="NCBI Taxonomy" id="10103"/>
    <lineage>
        <taxon>Eukaryota</taxon>
        <taxon>Metazoa</taxon>
        <taxon>Chordata</taxon>
        <taxon>Craniata</taxon>
        <taxon>Vertebrata</taxon>
        <taxon>Euteleostomi</taxon>
        <taxon>Mammalia</taxon>
        <taxon>Eutheria</taxon>
        <taxon>Euarchontoglires</taxon>
        <taxon>Glires</taxon>
        <taxon>Rodentia</taxon>
        <taxon>Myomorpha</taxon>
        <taxon>Muroidea</taxon>
        <taxon>Muridae</taxon>
        <taxon>Murinae</taxon>
        <taxon>Mus</taxon>
        <taxon>Mus</taxon>
    </lineage>
</organism>
<sequence>MVAVLQSTLPIIFSMEFIMGTLGNGFIFLIVCIDWVQRRKISLVDQIRTALAISRIALIWLVFLDWWVSVHYPALHETGKMLSTYLISWTVINHCNFWLTANLSILYFLKIANFSNIIFLYLKFRSKNVVLVTLLVSLFFLFLNTVIIKIYSDVCFDSVQRNVSQIFIMYNHEQICKFLSFTNPMFTFIPFVMSTVMFSLLIFSLWRHLKNMQHTAKECRDISTTVHIRALQTIIVSVVLYTIFFLSFFVKVWSFVSPERYLIFLFVWALGNAVFSAHPFVMILVNKRLRLASLSLIFWLWYRFKNIEV</sequence>
<keyword evidence="8 12" id="KW-0472">Membrane</keyword>
<feature type="transmembrane region" description="Helical" evidence="13">
    <location>
        <begin position="230"/>
        <end position="250"/>
    </location>
</feature>
<dbReference type="Pfam" id="PF05296">
    <property type="entry name" value="TAS2R"/>
    <property type="match status" value="1"/>
</dbReference>
<evidence type="ECO:0000313" key="14">
    <source>
        <dbReference type="Ensembl" id="ENSMSIP00000000222.1"/>
    </source>
</evidence>
<reference evidence="14" key="2">
    <citation type="submission" date="2025-09" db="UniProtKB">
        <authorList>
            <consortium name="Ensembl"/>
        </authorList>
    </citation>
    <scope>IDENTIFICATION</scope>
</reference>
<comment type="subcellular location">
    <subcellularLocation>
        <location evidence="1 12">Membrane</location>
        <topology evidence="1 12">Multi-pass membrane protein</topology>
    </subcellularLocation>
</comment>
<dbReference type="GO" id="GO:0004930">
    <property type="term" value="F:G protein-coupled receptor activity"/>
    <property type="evidence" value="ECO:0007669"/>
    <property type="project" value="UniProtKB-KW"/>
</dbReference>
<feature type="transmembrane region" description="Helical" evidence="13">
    <location>
        <begin position="129"/>
        <end position="151"/>
    </location>
</feature>
<evidence type="ECO:0000256" key="11">
    <source>
        <dbReference type="RuleBase" id="RU004423"/>
    </source>
</evidence>
<evidence type="ECO:0000256" key="5">
    <source>
        <dbReference type="ARBA" id="ARBA00022692"/>
    </source>
</evidence>
<protein>
    <recommendedName>
        <fullName evidence="12">Taste receptor type 2</fullName>
    </recommendedName>
</protein>
<feature type="transmembrane region" description="Helical" evidence="13">
    <location>
        <begin position="56"/>
        <end position="74"/>
    </location>
</feature>
<evidence type="ECO:0000256" key="4">
    <source>
        <dbReference type="ARBA" id="ARBA00022606"/>
    </source>
</evidence>
<evidence type="ECO:0000256" key="10">
    <source>
        <dbReference type="ARBA" id="ARBA00023224"/>
    </source>
</evidence>
<evidence type="ECO:0000256" key="8">
    <source>
        <dbReference type="ARBA" id="ARBA00023136"/>
    </source>
</evidence>
<feature type="transmembrane region" description="Helical" evidence="13">
    <location>
        <begin position="86"/>
        <end position="109"/>
    </location>
</feature>
<dbReference type="Gene3D" id="1.20.1070.10">
    <property type="entry name" value="Rhodopsin 7-helix transmembrane proteins"/>
    <property type="match status" value="1"/>
</dbReference>
<keyword evidence="9 12" id="KW-0675">Receptor</keyword>
<name>A0A8C6MNB9_MUSSI</name>
<dbReference type="GO" id="GO:0033038">
    <property type="term" value="F:bitter taste receptor activity"/>
    <property type="evidence" value="ECO:0007669"/>
    <property type="project" value="InterPro"/>
</dbReference>
<keyword evidence="6 13" id="KW-1133">Transmembrane helix</keyword>
<dbReference type="SUPFAM" id="SSF81321">
    <property type="entry name" value="Family A G protein-coupled receptor-like"/>
    <property type="match status" value="1"/>
</dbReference>
<dbReference type="PANTHER" id="PTHR11394:SF42">
    <property type="entry name" value="TASTE RECEPTOR TYPE 2 MEMBER 113"/>
    <property type="match status" value="1"/>
</dbReference>
<reference evidence="14" key="1">
    <citation type="submission" date="2025-08" db="UniProtKB">
        <authorList>
            <consortium name="Ensembl"/>
        </authorList>
    </citation>
    <scope>IDENTIFICATION</scope>
</reference>
<keyword evidence="7 12" id="KW-0297">G-protein coupled receptor</keyword>
<keyword evidence="5 12" id="KW-0812">Transmembrane</keyword>
<feature type="transmembrane region" description="Helical" evidence="13">
    <location>
        <begin position="12"/>
        <end position="36"/>
    </location>
</feature>
<keyword evidence="3 12" id="KW-0919">Taste</keyword>
<dbReference type="GeneTree" id="ENSGT01150000286975"/>
<feature type="transmembrane region" description="Helical" evidence="13">
    <location>
        <begin position="188"/>
        <end position="209"/>
    </location>
</feature>